<evidence type="ECO:0000256" key="1">
    <source>
        <dbReference type="ARBA" id="ARBA00023015"/>
    </source>
</evidence>
<dbReference type="PANTHER" id="PTHR30146:SF33">
    <property type="entry name" value="TRANSCRIPTIONAL REGULATOR"/>
    <property type="match status" value="1"/>
</dbReference>
<dbReference type="Pfam" id="PF00356">
    <property type="entry name" value="LacI"/>
    <property type="match status" value="1"/>
</dbReference>
<dbReference type="Pfam" id="PF13377">
    <property type="entry name" value="Peripla_BP_3"/>
    <property type="match status" value="1"/>
</dbReference>
<proteinExistence type="predicted"/>
<comment type="caution">
    <text evidence="5">The sequence shown here is derived from an EMBL/GenBank/DDBJ whole genome shotgun (WGS) entry which is preliminary data.</text>
</comment>
<dbReference type="GO" id="GO:0003677">
    <property type="term" value="F:DNA binding"/>
    <property type="evidence" value="ECO:0007669"/>
    <property type="project" value="UniProtKB-KW"/>
</dbReference>
<evidence type="ECO:0000256" key="3">
    <source>
        <dbReference type="ARBA" id="ARBA00023163"/>
    </source>
</evidence>
<name>A0ABT3YM35_9HYPH</name>
<dbReference type="InterPro" id="IPR000843">
    <property type="entry name" value="HTH_LacI"/>
</dbReference>
<evidence type="ECO:0000259" key="4">
    <source>
        <dbReference type="PROSITE" id="PS50932"/>
    </source>
</evidence>
<sequence>MKSARKPPTMADVAREAGVSPMTVSRAFKSDAYVNDETRRAILLAADRLGYVMDSMASGLSSRKTGFVAVTIPSINNANFADTVRGLTDGLLDKGLQVLLGYTNYSLEEEERLVRQLLTRRPEAIVVTGGKHTGKCRAMLENAGIPVIETWDLPPDPIDSVVGFSNAEASAMIVRHLVSTGRSKIAFLGGDTSRDTRGFDRRRGFVRTMQELKLDATRLAEIGPPPISMREGADALARLMAKWPDTEAVVCVSDLVAYGALTECQRLGIEVPGEMAVAGFGAYEISDICVPPITSVDPHCYQIGLLSAGRILELLSDEEDGKSHRQTVLDPGLLIRASTVSPEKA</sequence>
<evidence type="ECO:0000313" key="5">
    <source>
        <dbReference type="EMBL" id="MCY0096897.1"/>
    </source>
</evidence>
<feature type="domain" description="HTH lacI-type" evidence="4">
    <location>
        <begin position="8"/>
        <end position="62"/>
    </location>
</feature>
<protein>
    <submittedName>
        <fullName evidence="5">LacI family DNA-binding transcriptional regulator</fullName>
    </submittedName>
</protein>
<dbReference type="RefSeq" id="WP_267614728.1">
    <property type="nucleotide sequence ID" value="NZ_JAOVZQ010000001.1"/>
</dbReference>
<dbReference type="EMBL" id="JAOVZQ010000001">
    <property type="protein sequence ID" value="MCY0096897.1"/>
    <property type="molecule type" value="Genomic_DNA"/>
</dbReference>
<keyword evidence="6" id="KW-1185">Reference proteome</keyword>
<evidence type="ECO:0000313" key="6">
    <source>
        <dbReference type="Proteomes" id="UP001081283"/>
    </source>
</evidence>
<keyword evidence="1" id="KW-0805">Transcription regulation</keyword>
<reference evidence="5" key="1">
    <citation type="submission" date="2022-10" db="EMBL/GenBank/DDBJ databases">
        <title>Hoeflea sp. J2-29, isolated from marine algae.</title>
        <authorList>
            <person name="Kristyanto S."/>
            <person name="Kim J.M."/>
            <person name="Jeon C.O."/>
        </authorList>
    </citation>
    <scope>NUCLEOTIDE SEQUENCE</scope>
    <source>
        <strain evidence="5">J2-29</strain>
    </source>
</reference>
<keyword evidence="2 5" id="KW-0238">DNA-binding</keyword>
<dbReference type="CDD" id="cd01575">
    <property type="entry name" value="PBP1_GntR"/>
    <property type="match status" value="1"/>
</dbReference>
<dbReference type="Proteomes" id="UP001081283">
    <property type="component" value="Unassembled WGS sequence"/>
</dbReference>
<dbReference type="PROSITE" id="PS50932">
    <property type="entry name" value="HTH_LACI_2"/>
    <property type="match status" value="1"/>
</dbReference>
<keyword evidence="3" id="KW-0804">Transcription</keyword>
<dbReference type="Gene3D" id="1.10.260.40">
    <property type="entry name" value="lambda repressor-like DNA-binding domains"/>
    <property type="match status" value="1"/>
</dbReference>
<gene>
    <name evidence="5" type="ORF">OEG82_23225</name>
</gene>
<dbReference type="InterPro" id="IPR010982">
    <property type="entry name" value="Lambda_DNA-bd_dom_sf"/>
</dbReference>
<dbReference type="InterPro" id="IPR046335">
    <property type="entry name" value="LacI/GalR-like_sensor"/>
</dbReference>
<dbReference type="SMART" id="SM00354">
    <property type="entry name" value="HTH_LACI"/>
    <property type="match status" value="1"/>
</dbReference>
<dbReference type="CDD" id="cd01392">
    <property type="entry name" value="HTH_LacI"/>
    <property type="match status" value="1"/>
</dbReference>
<dbReference type="SUPFAM" id="SSF47413">
    <property type="entry name" value="lambda repressor-like DNA-binding domains"/>
    <property type="match status" value="1"/>
</dbReference>
<dbReference type="InterPro" id="IPR028082">
    <property type="entry name" value="Peripla_BP_I"/>
</dbReference>
<evidence type="ECO:0000256" key="2">
    <source>
        <dbReference type="ARBA" id="ARBA00023125"/>
    </source>
</evidence>
<accession>A0ABT3YM35</accession>
<dbReference type="SUPFAM" id="SSF53822">
    <property type="entry name" value="Periplasmic binding protein-like I"/>
    <property type="match status" value="1"/>
</dbReference>
<organism evidence="5 6">
    <name type="scientific">Hoeflea ulvae</name>
    <dbReference type="NCBI Taxonomy" id="2983764"/>
    <lineage>
        <taxon>Bacteria</taxon>
        <taxon>Pseudomonadati</taxon>
        <taxon>Pseudomonadota</taxon>
        <taxon>Alphaproteobacteria</taxon>
        <taxon>Hyphomicrobiales</taxon>
        <taxon>Rhizobiaceae</taxon>
        <taxon>Hoeflea</taxon>
    </lineage>
</organism>
<dbReference type="PANTHER" id="PTHR30146">
    <property type="entry name" value="LACI-RELATED TRANSCRIPTIONAL REPRESSOR"/>
    <property type="match status" value="1"/>
</dbReference>
<dbReference type="Gene3D" id="3.40.50.2300">
    <property type="match status" value="2"/>
</dbReference>